<dbReference type="PRINTS" id="PR00455">
    <property type="entry name" value="HTHTETR"/>
</dbReference>
<reference evidence="4 5" key="1">
    <citation type="submission" date="2020-04" db="EMBL/GenBank/DDBJ databases">
        <title>Gordonia sp. nov. TBRC 11910.</title>
        <authorList>
            <person name="Suriyachadkun C."/>
        </authorList>
    </citation>
    <scope>NUCLEOTIDE SEQUENCE [LARGE SCALE GENOMIC DNA]</scope>
    <source>
        <strain evidence="4 5">TBRC 11910</strain>
    </source>
</reference>
<organism evidence="4 5">
    <name type="scientific">Gordonia asplenii</name>
    <dbReference type="NCBI Taxonomy" id="2725283"/>
    <lineage>
        <taxon>Bacteria</taxon>
        <taxon>Bacillati</taxon>
        <taxon>Actinomycetota</taxon>
        <taxon>Actinomycetes</taxon>
        <taxon>Mycobacteriales</taxon>
        <taxon>Gordoniaceae</taxon>
        <taxon>Gordonia</taxon>
    </lineage>
</organism>
<dbReference type="PANTHER" id="PTHR30055">
    <property type="entry name" value="HTH-TYPE TRANSCRIPTIONAL REGULATOR RUTR"/>
    <property type="match status" value="1"/>
</dbReference>
<dbReference type="RefSeq" id="WP_170195191.1">
    <property type="nucleotide sequence ID" value="NZ_JABBNB010000015.1"/>
</dbReference>
<dbReference type="Pfam" id="PF00440">
    <property type="entry name" value="TetR_N"/>
    <property type="match status" value="1"/>
</dbReference>
<protein>
    <submittedName>
        <fullName evidence="4">TetR/AcrR family transcriptional regulator</fullName>
    </submittedName>
</protein>
<dbReference type="InterPro" id="IPR050109">
    <property type="entry name" value="HTH-type_TetR-like_transc_reg"/>
</dbReference>
<feature type="domain" description="HTH tetR-type" evidence="3">
    <location>
        <begin position="17"/>
        <end position="77"/>
    </location>
</feature>
<keyword evidence="5" id="KW-1185">Reference proteome</keyword>
<evidence type="ECO:0000313" key="5">
    <source>
        <dbReference type="Proteomes" id="UP000550729"/>
    </source>
</evidence>
<dbReference type="PROSITE" id="PS50977">
    <property type="entry name" value="HTH_TETR_2"/>
    <property type="match status" value="1"/>
</dbReference>
<dbReference type="Gene3D" id="1.10.357.10">
    <property type="entry name" value="Tetracycline Repressor, domain 2"/>
    <property type="match status" value="1"/>
</dbReference>
<sequence>MLARVLTDVMSGSDADDRLRKRIVDAASEQFGQIGVRHSTMEDVARRANVARITIYRRFPTKDALVEAVTAREFRNYFAQFLVDIRRAETVADRVVLGFVSSLRAMRNNPVLGGLLSVDPHLLASSMIGDGGEMVSVVRQFVAGQLRREQTAGHVAPDVDVDLVAEMMVRVSASFLAIPSRVVDLDDDEQLADLARWALVPLLAGR</sequence>
<gene>
    <name evidence="4" type="ORF">HH308_15240</name>
</gene>
<dbReference type="GO" id="GO:0000976">
    <property type="term" value="F:transcription cis-regulatory region binding"/>
    <property type="evidence" value="ECO:0007669"/>
    <property type="project" value="TreeGrafter"/>
</dbReference>
<dbReference type="InterPro" id="IPR001647">
    <property type="entry name" value="HTH_TetR"/>
</dbReference>
<evidence type="ECO:0000259" key="3">
    <source>
        <dbReference type="PROSITE" id="PS50977"/>
    </source>
</evidence>
<feature type="DNA-binding region" description="H-T-H motif" evidence="2">
    <location>
        <begin position="40"/>
        <end position="59"/>
    </location>
</feature>
<dbReference type="EMBL" id="JABBNB010000015">
    <property type="protein sequence ID" value="NMO02568.1"/>
    <property type="molecule type" value="Genomic_DNA"/>
</dbReference>
<keyword evidence="1 2" id="KW-0238">DNA-binding</keyword>
<proteinExistence type="predicted"/>
<dbReference type="InterPro" id="IPR009057">
    <property type="entry name" value="Homeodomain-like_sf"/>
</dbReference>
<dbReference type="SUPFAM" id="SSF48498">
    <property type="entry name" value="Tetracyclin repressor-like, C-terminal domain"/>
    <property type="match status" value="1"/>
</dbReference>
<dbReference type="GO" id="GO:0003700">
    <property type="term" value="F:DNA-binding transcription factor activity"/>
    <property type="evidence" value="ECO:0007669"/>
    <property type="project" value="TreeGrafter"/>
</dbReference>
<comment type="caution">
    <text evidence="4">The sequence shown here is derived from an EMBL/GenBank/DDBJ whole genome shotgun (WGS) entry which is preliminary data.</text>
</comment>
<dbReference type="SUPFAM" id="SSF46689">
    <property type="entry name" value="Homeodomain-like"/>
    <property type="match status" value="1"/>
</dbReference>
<name>A0A848L4M7_9ACTN</name>
<evidence type="ECO:0000256" key="2">
    <source>
        <dbReference type="PROSITE-ProRule" id="PRU00335"/>
    </source>
</evidence>
<evidence type="ECO:0000313" key="4">
    <source>
        <dbReference type="EMBL" id="NMO02568.1"/>
    </source>
</evidence>
<dbReference type="Proteomes" id="UP000550729">
    <property type="component" value="Unassembled WGS sequence"/>
</dbReference>
<dbReference type="InterPro" id="IPR036271">
    <property type="entry name" value="Tet_transcr_reg_TetR-rel_C_sf"/>
</dbReference>
<accession>A0A848L4M7</accession>
<dbReference type="PANTHER" id="PTHR30055:SF153">
    <property type="entry name" value="HTH-TYPE TRANSCRIPTIONAL REPRESSOR RV3405C"/>
    <property type="match status" value="1"/>
</dbReference>
<evidence type="ECO:0000256" key="1">
    <source>
        <dbReference type="ARBA" id="ARBA00023125"/>
    </source>
</evidence>
<dbReference type="AlphaFoldDB" id="A0A848L4M7"/>